<keyword evidence="2" id="KW-1185">Reference proteome</keyword>
<dbReference type="RefSeq" id="WP_094484795.1">
    <property type="nucleotide sequence ID" value="NZ_NOXX01000031.1"/>
</dbReference>
<evidence type="ECO:0000313" key="1">
    <source>
        <dbReference type="EMBL" id="OYQ51500.1"/>
    </source>
</evidence>
<protein>
    <recommendedName>
        <fullName evidence="3">Lipoprotein</fullName>
    </recommendedName>
</protein>
<dbReference type="OrthoDB" id="1378877at2"/>
<gene>
    <name evidence="1" type="ORF">CHX27_00285</name>
</gene>
<organism evidence="1 2">
    <name type="scientific">Flavobacterium aurantiibacter</name>
    <dbReference type="NCBI Taxonomy" id="2023067"/>
    <lineage>
        <taxon>Bacteria</taxon>
        <taxon>Pseudomonadati</taxon>
        <taxon>Bacteroidota</taxon>
        <taxon>Flavobacteriia</taxon>
        <taxon>Flavobacteriales</taxon>
        <taxon>Flavobacteriaceae</taxon>
        <taxon>Flavobacterium</taxon>
    </lineage>
</organism>
<evidence type="ECO:0000313" key="2">
    <source>
        <dbReference type="Proteomes" id="UP000216035"/>
    </source>
</evidence>
<proteinExistence type="predicted"/>
<dbReference type="EMBL" id="NOXX01000031">
    <property type="protein sequence ID" value="OYQ51500.1"/>
    <property type="molecule type" value="Genomic_DNA"/>
</dbReference>
<evidence type="ECO:0008006" key="3">
    <source>
        <dbReference type="Google" id="ProtNLM"/>
    </source>
</evidence>
<accession>A0A256AEA3</accession>
<reference evidence="1 2" key="1">
    <citation type="submission" date="2017-07" db="EMBL/GenBank/DDBJ databases">
        <title>Flavobacterium cyanobacteriorum sp. nov., isolated from cyanobacterial aggregates in a eutrophic lake.</title>
        <authorList>
            <person name="Cai H."/>
        </authorList>
    </citation>
    <scope>NUCLEOTIDE SEQUENCE [LARGE SCALE GENOMIC DNA]</scope>
    <source>
        <strain evidence="1 2">TH167</strain>
    </source>
</reference>
<sequence>METKACIVSILSLTLIFICSCAKKEQQEVSISYDSFDLYLTIPENADAKKPPILLLNYTLKNLDDDVKIFTAKGSQFDETKSVLFLFDSVRKIKLPLYSNHIEFINPNSKIKISAFIDFNEHQDYFKFPDKFLNKLDYASDSIFLRRISEDLIKNSCFYYKQDTSDLQSYRLQNKDVTAISNPSLLKIKKNN</sequence>
<comment type="caution">
    <text evidence="1">The sequence shown here is derived from an EMBL/GenBank/DDBJ whole genome shotgun (WGS) entry which is preliminary data.</text>
</comment>
<dbReference type="PROSITE" id="PS51257">
    <property type="entry name" value="PROKAR_LIPOPROTEIN"/>
    <property type="match status" value="1"/>
</dbReference>
<dbReference type="Proteomes" id="UP000216035">
    <property type="component" value="Unassembled WGS sequence"/>
</dbReference>
<name>A0A256AEA3_9FLAO</name>
<dbReference type="AlphaFoldDB" id="A0A256AEA3"/>